<dbReference type="SUPFAM" id="SSF53383">
    <property type="entry name" value="PLP-dependent transferases"/>
    <property type="match status" value="1"/>
</dbReference>
<gene>
    <name evidence="3" type="ORF">JCM14108_117</name>
</gene>
<dbReference type="InterPro" id="IPR015422">
    <property type="entry name" value="PyrdxlP-dep_Trfase_small"/>
</dbReference>
<dbReference type="Pfam" id="PF00266">
    <property type="entry name" value="Aminotran_5"/>
    <property type="match status" value="1"/>
</dbReference>
<dbReference type="Proteomes" id="UP000019488">
    <property type="component" value="Unassembled WGS sequence"/>
</dbReference>
<dbReference type="InterPro" id="IPR015424">
    <property type="entry name" value="PyrdxlP-dep_Trfase"/>
</dbReference>
<dbReference type="EMBL" id="BAKI01000001">
    <property type="protein sequence ID" value="GAF35239.1"/>
    <property type="molecule type" value="Genomic_DNA"/>
</dbReference>
<evidence type="ECO:0000313" key="3">
    <source>
        <dbReference type="EMBL" id="GAF35239.1"/>
    </source>
</evidence>
<protein>
    <submittedName>
        <fullName evidence="3">Cysteine desulfurase</fullName>
    </submittedName>
</protein>
<dbReference type="AlphaFoldDB" id="X0P915"/>
<proteinExistence type="predicted"/>
<accession>X0P915</accession>
<comment type="caution">
    <text evidence="3">The sequence shown here is derived from an EMBL/GenBank/DDBJ whole genome shotgun (WGS) entry which is preliminary data.</text>
</comment>
<reference evidence="3" key="1">
    <citation type="journal article" date="2014" name="Genome Announc.">
        <title>Draft Genome Sequences of Two Lactobacillus Strains, L. farraginis JCM 14108T and L. composti JCM 14202T, Isolated from Compost of Distilled Shochu Residue.</title>
        <authorList>
            <person name="Yuki M."/>
            <person name="Oshima K."/>
            <person name="Suda W."/>
            <person name="Kitahara M."/>
            <person name="Kitamura K."/>
            <person name="Iida T."/>
            <person name="Hattori M."/>
            <person name="Ohkuma M."/>
        </authorList>
    </citation>
    <scope>NUCLEOTIDE SEQUENCE [LARGE SCALE GENOMIC DNA]</scope>
    <source>
        <strain evidence="3">JCM 14108</strain>
    </source>
</reference>
<dbReference type="Gene3D" id="3.40.640.10">
    <property type="entry name" value="Type I PLP-dependent aspartate aminotransferase-like (Major domain)"/>
    <property type="match status" value="1"/>
</dbReference>
<organism evidence="3 4">
    <name type="scientific">Lentilactobacillus farraginis DSM 18382 = JCM 14108</name>
    <dbReference type="NCBI Taxonomy" id="1423743"/>
    <lineage>
        <taxon>Bacteria</taxon>
        <taxon>Bacillati</taxon>
        <taxon>Bacillota</taxon>
        <taxon>Bacilli</taxon>
        <taxon>Lactobacillales</taxon>
        <taxon>Lactobacillaceae</taxon>
        <taxon>Lentilactobacillus</taxon>
    </lineage>
</organism>
<sequence length="163" mass="18288">MIYFDNSATTQALPEVVDTYDKVSKSVWGNPSSLHNFGEQAFNLLEQSRKQIADLLHVHADEIYFTSGGTEGDNWVTKGTAIQKREFGKHLITTAVEHPAIHNSMEQLKKLGYDVTYLPVDDEGRISIDDLKSAIRPDTTLVSIMAVNNEIGTIQPIKQPRRF</sequence>
<comment type="cofactor">
    <cofactor evidence="1">
        <name>pyridoxal 5'-phosphate</name>
        <dbReference type="ChEBI" id="CHEBI:597326"/>
    </cofactor>
</comment>
<dbReference type="InterPro" id="IPR000192">
    <property type="entry name" value="Aminotrans_V_dom"/>
</dbReference>
<dbReference type="GO" id="GO:0003824">
    <property type="term" value="F:catalytic activity"/>
    <property type="evidence" value="ECO:0007669"/>
    <property type="project" value="UniProtKB-ARBA"/>
</dbReference>
<dbReference type="PANTHER" id="PTHR11601">
    <property type="entry name" value="CYSTEINE DESULFURYLASE FAMILY MEMBER"/>
    <property type="match status" value="1"/>
</dbReference>
<evidence type="ECO:0000256" key="1">
    <source>
        <dbReference type="ARBA" id="ARBA00001933"/>
    </source>
</evidence>
<evidence type="ECO:0000313" key="4">
    <source>
        <dbReference type="Proteomes" id="UP000019488"/>
    </source>
</evidence>
<dbReference type="eggNOG" id="COG1104">
    <property type="taxonomic scope" value="Bacteria"/>
</dbReference>
<evidence type="ECO:0000259" key="2">
    <source>
        <dbReference type="Pfam" id="PF00266"/>
    </source>
</evidence>
<feature type="domain" description="Aminotransferase class V" evidence="2">
    <location>
        <begin position="2"/>
        <end position="159"/>
    </location>
</feature>
<dbReference type="PANTHER" id="PTHR11601:SF50">
    <property type="entry name" value="CYSTEINE DESULFURASE ISCS 2-RELATED"/>
    <property type="match status" value="1"/>
</dbReference>
<dbReference type="Gene3D" id="3.90.1150.10">
    <property type="entry name" value="Aspartate Aminotransferase, domain 1"/>
    <property type="match status" value="1"/>
</dbReference>
<name>X0P915_9LACO</name>
<dbReference type="InterPro" id="IPR015421">
    <property type="entry name" value="PyrdxlP-dep_Trfase_major"/>
</dbReference>